<dbReference type="GO" id="GO:0006744">
    <property type="term" value="P:ubiquinone biosynthetic process"/>
    <property type="evidence" value="ECO:0007669"/>
    <property type="project" value="UniProtKB-UniRule"/>
</dbReference>
<dbReference type="InterPro" id="IPR001539">
    <property type="entry name" value="Peptidase_U32"/>
</dbReference>
<dbReference type="EMBL" id="JACNFK010000014">
    <property type="protein sequence ID" value="MBC8519000.1"/>
    <property type="molecule type" value="Genomic_DNA"/>
</dbReference>
<evidence type="ECO:0000313" key="2">
    <source>
        <dbReference type="EMBL" id="MBC8519000.1"/>
    </source>
</evidence>
<dbReference type="Proteomes" id="UP000654401">
    <property type="component" value="Unassembled WGS sequence"/>
</dbReference>
<feature type="binding site" evidence="1">
    <location>
        <position position="192"/>
    </location>
    <ligand>
        <name>[4Fe-4S] cluster</name>
        <dbReference type="ChEBI" id="CHEBI:49883"/>
    </ligand>
</feature>
<comment type="caution">
    <text evidence="2">The sequence shown here is derived from an EMBL/GenBank/DDBJ whole genome shotgun (WGS) entry which is preliminary data.</text>
</comment>
<feature type="binding site" evidence="1">
    <location>
        <position position="188"/>
    </location>
    <ligand>
        <name>[4Fe-4S] cluster</name>
        <dbReference type="ChEBI" id="CHEBI:49883"/>
    </ligand>
</feature>
<comment type="pathway">
    <text evidence="1">Cofactor biosynthesis; ubiquinone biosynthesis.</text>
</comment>
<proteinExistence type="inferred from homology"/>
<keyword evidence="1" id="KW-0408">Iron</keyword>
<comment type="subunit">
    <text evidence="1">Forms a heterodimer with UbiU.</text>
</comment>
<feature type="binding site" evidence="1">
    <location>
        <position position="175"/>
    </location>
    <ligand>
        <name>[4Fe-4S] cluster</name>
        <dbReference type="ChEBI" id="CHEBI:49883"/>
    </ligand>
</feature>
<keyword evidence="1" id="KW-0479">Metal-binding</keyword>
<reference evidence="2 3" key="1">
    <citation type="submission" date="2020-08" db="EMBL/GenBank/DDBJ databases">
        <title>Bridging the membrane lipid divide: bacteria of the FCB group superphylum have the potential to synthesize archaeal ether lipids.</title>
        <authorList>
            <person name="Villanueva L."/>
            <person name="Von Meijenfeldt F.A.B."/>
            <person name="Westbye A.B."/>
            <person name="Yadav S."/>
            <person name="Hopmans E.C."/>
            <person name="Dutilh B.E."/>
            <person name="Sinninghe Damste J.S."/>
        </authorList>
    </citation>
    <scope>NUCLEOTIDE SEQUENCE [LARGE SCALE GENOMIC DNA]</scope>
    <source>
        <strain evidence="2">NIOZ-UU100</strain>
    </source>
</reference>
<gene>
    <name evidence="1" type="primary">ubiV</name>
    <name evidence="2" type="ORF">H8D24_01140</name>
</gene>
<dbReference type="Pfam" id="PF01136">
    <property type="entry name" value="Peptidase_U32"/>
    <property type="match status" value="1"/>
</dbReference>
<comment type="cofactor">
    <cofactor evidence="1">
        <name>[4Fe-4S] cluster</name>
        <dbReference type="ChEBI" id="CHEBI:49883"/>
    </cofactor>
</comment>
<dbReference type="AlphaFoldDB" id="A0A8J6TVJ3"/>
<dbReference type="GO" id="GO:0051539">
    <property type="term" value="F:4 iron, 4 sulfur cluster binding"/>
    <property type="evidence" value="ECO:0007669"/>
    <property type="project" value="UniProtKB-UniRule"/>
</dbReference>
<dbReference type="PANTHER" id="PTHR30217:SF11">
    <property type="entry name" value="UBIQUINONE BIOSYNTHESIS PROTEIN UBIV"/>
    <property type="match status" value="1"/>
</dbReference>
<accession>A0A8J6TVJ3</accession>
<keyword evidence="1" id="KW-0004">4Fe-4S</keyword>
<keyword evidence="1" id="KW-0411">Iron-sulfur</keyword>
<dbReference type="GO" id="GO:0046872">
    <property type="term" value="F:metal ion binding"/>
    <property type="evidence" value="ECO:0007669"/>
    <property type="project" value="UniProtKB-KW"/>
</dbReference>
<dbReference type="PANTHER" id="PTHR30217">
    <property type="entry name" value="PEPTIDASE U32 FAMILY"/>
    <property type="match status" value="1"/>
</dbReference>
<keyword evidence="1" id="KW-0831">Ubiquinone biosynthesis</keyword>
<protein>
    <recommendedName>
        <fullName evidence="1">Ubiquinone biosynthesis protein UbiV</fullName>
    </recommendedName>
</protein>
<comment type="function">
    <text evidence="1">Required for O(2)-independent ubiquinone (coenzyme Q) biosynthesis. Together with UbiU, is essential for the C6-hydroxylation reaction in the oxygen-independent ubiquinone biosynthesis pathway.</text>
</comment>
<dbReference type="NCBIfam" id="NF011991">
    <property type="entry name" value="PRK15447.1"/>
    <property type="match status" value="1"/>
</dbReference>
<dbReference type="UniPathway" id="UPA00232"/>
<evidence type="ECO:0000313" key="3">
    <source>
        <dbReference type="Proteomes" id="UP000654401"/>
    </source>
</evidence>
<dbReference type="InterPro" id="IPR051454">
    <property type="entry name" value="RNA/ubiquinone_mod_enzymes"/>
</dbReference>
<organism evidence="2 3">
    <name type="scientific">Candidatus Thiopontia autotrophica</name>
    <dbReference type="NCBI Taxonomy" id="2841688"/>
    <lineage>
        <taxon>Bacteria</taxon>
        <taxon>Pseudomonadati</taxon>
        <taxon>Pseudomonadota</taxon>
        <taxon>Gammaproteobacteria</taxon>
        <taxon>Candidatus Thiopontia</taxon>
    </lineage>
</organism>
<name>A0A8J6TVJ3_9GAMM</name>
<evidence type="ECO:0000256" key="1">
    <source>
        <dbReference type="HAMAP-Rule" id="MF_02233"/>
    </source>
</evidence>
<dbReference type="InterPro" id="IPR043693">
    <property type="entry name" value="UbiV"/>
</dbReference>
<feature type="binding site" evidence="1">
    <location>
        <position position="39"/>
    </location>
    <ligand>
        <name>[4Fe-4S] cluster</name>
        <dbReference type="ChEBI" id="CHEBI:49883"/>
    </ligand>
</feature>
<comment type="similarity">
    <text evidence="1">Belongs to the peptidase U32 family. UbiV subfamily.</text>
</comment>
<dbReference type="HAMAP" id="MF_02233">
    <property type="entry name" value="UbiV"/>
    <property type="match status" value="1"/>
</dbReference>
<sequence>MKISLGPILYFWPEEDIRSFYRKVAESPVDIVYLGETICSKRRSLNTDQWIEIAQQLKTAGKEVVLSTLALLEAESELKTLRRICGNGEFLVEANDLAAVNLLSGQGANFVVGHSVNIYNQGTMKVLAEAGMSRWVLPVELSRDTLRELQAERPDLVETEVFAWGRIPLAYAARCYTARHYELPKDDCQYRCLADPDGMLLNTKEGEPFLTINGIQTQSAQSCNLLGAMEEMRELGVDVVRISPQSQFTPEIIALFDQLQRGDISVKDAMEQAASYLPNGGVDGYWRGEAGIAQTEPA</sequence>